<dbReference type="Pfam" id="PF07969">
    <property type="entry name" value="Amidohydro_3"/>
    <property type="match status" value="1"/>
</dbReference>
<dbReference type="InterPro" id="IPR033932">
    <property type="entry name" value="YtcJ-like"/>
</dbReference>
<comment type="caution">
    <text evidence="3">The sequence shown here is derived from an EMBL/GenBank/DDBJ whole genome shotgun (WGS) entry which is preliminary data.</text>
</comment>
<reference evidence="3 4" key="1">
    <citation type="submission" date="2015-07" db="EMBL/GenBank/DDBJ databases">
        <title>Draft genome of Bellilinea caldifistulae DSM 17877.</title>
        <authorList>
            <person name="Hemp J."/>
            <person name="Ward L.M."/>
            <person name="Pace L.A."/>
            <person name="Fischer W.W."/>
        </authorList>
    </citation>
    <scope>NUCLEOTIDE SEQUENCE [LARGE SCALE GENOMIC DNA]</scope>
    <source>
        <strain evidence="3 4">GOMI-1</strain>
    </source>
</reference>
<evidence type="ECO:0000313" key="4">
    <source>
        <dbReference type="Proteomes" id="UP000050514"/>
    </source>
</evidence>
<feature type="compositionally biased region" description="Basic and acidic residues" evidence="1">
    <location>
        <begin position="165"/>
        <end position="175"/>
    </location>
</feature>
<dbReference type="Proteomes" id="UP000050514">
    <property type="component" value="Unassembled WGS sequence"/>
</dbReference>
<dbReference type="CDD" id="cd01300">
    <property type="entry name" value="YtcJ_like"/>
    <property type="match status" value="1"/>
</dbReference>
<dbReference type="PANTHER" id="PTHR22642">
    <property type="entry name" value="IMIDAZOLONEPROPIONASE"/>
    <property type="match status" value="1"/>
</dbReference>
<evidence type="ECO:0000256" key="1">
    <source>
        <dbReference type="SAM" id="MobiDB-lite"/>
    </source>
</evidence>
<dbReference type="Gene3D" id="2.30.40.10">
    <property type="entry name" value="Urease, subunit C, domain 1"/>
    <property type="match status" value="1"/>
</dbReference>
<dbReference type="RefSeq" id="WP_061914744.1">
    <property type="nucleotide sequence ID" value="NZ_DF967971.1"/>
</dbReference>
<organism evidence="3 4">
    <name type="scientific">Bellilinea caldifistulae</name>
    <dbReference type="NCBI Taxonomy" id="360411"/>
    <lineage>
        <taxon>Bacteria</taxon>
        <taxon>Bacillati</taxon>
        <taxon>Chloroflexota</taxon>
        <taxon>Anaerolineae</taxon>
        <taxon>Anaerolineales</taxon>
        <taxon>Anaerolineaceae</taxon>
        <taxon>Bellilinea</taxon>
    </lineage>
</organism>
<proteinExistence type="predicted"/>
<dbReference type="PANTHER" id="PTHR22642:SF2">
    <property type="entry name" value="PROTEIN LONG AFTER FAR-RED 3"/>
    <property type="match status" value="1"/>
</dbReference>
<dbReference type="EMBL" id="LGHJ01000010">
    <property type="protein sequence ID" value="KPL77184.1"/>
    <property type="molecule type" value="Genomic_DNA"/>
</dbReference>
<protein>
    <recommendedName>
        <fullName evidence="2">Amidohydrolase 3 domain-containing protein</fullName>
    </recommendedName>
</protein>
<feature type="region of interest" description="Disordered" evidence="1">
    <location>
        <begin position="156"/>
        <end position="175"/>
    </location>
</feature>
<dbReference type="Gene3D" id="3.10.310.70">
    <property type="match status" value="1"/>
</dbReference>
<dbReference type="GO" id="GO:0016810">
    <property type="term" value="F:hydrolase activity, acting on carbon-nitrogen (but not peptide) bonds"/>
    <property type="evidence" value="ECO:0007669"/>
    <property type="project" value="InterPro"/>
</dbReference>
<dbReference type="SUPFAM" id="SSF51556">
    <property type="entry name" value="Metallo-dependent hydrolases"/>
    <property type="match status" value="1"/>
</dbReference>
<feature type="domain" description="Amidohydrolase 3" evidence="2">
    <location>
        <begin position="52"/>
        <end position="526"/>
    </location>
</feature>
<name>A0A0P6XPL0_9CHLR</name>
<dbReference type="Gene3D" id="3.20.20.140">
    <property type="entry name" value="Metal-dependent hydrolases"/>
    <property type="match status" value="1"/>
</dbReference>
<dbReference type="InterPro" id="IPR011059">
    <property type="entry name" value="Metal-dep_hydrolase_composite"/>
</dbReference>
<dbReference type="STRING" id="360411.AC812_04260"/>
<dbReference type="InterPro" id="IPR032466">
    <property type="entry name" value="Metal_Hydrolase"/>
</dbReference>
<keyword evidence="4" id="KW-1185">Reference proteome</keyword>
<accession>A0A0P6XPL0</accession>
<sequence>MKLYLLYNATFYTFQPGQPTVQALAIGNGKILAAGSVEETEAALPLRAKRFNLNGLTVLPGLTDSHLHLQHYALGLQYVDCETPTRAECLQRVTQKARNTPAHTWIRGHGWNQNVWEEGFGNAVLLDEAAPNHPVYLTAKSLHAAWANSLALQAAGIDQNTPDPPDGRIQRDESGKPTGILFESAMTLVEKVIPEATLPQVRQAIEAAQPHLWSMGLTGVHDFDRRQCFMALQELEQAGLLKLRVVKSIPLENLEEAVEIGLRSGFGSPWLRIGPVKCFADGALGPQTAAMLQPYEGSSTDTGILFLDSEEILEIGQRASTSGLSLAIHAIGDHANHEVIKAYAQLRQYEHQENRPHLRHRIEHVQVLHPNHVSLLAQHDIIASMQPIHATSDMDIADRYWGERARFAYAFQTLAALGTRLTFGSDAPVESPNPFWGIHAAVTRQRHSGYPSPEGWYPQERLSLQQALEAYTVNPAYTAGRENEAGKLQPGFDADLIVLEEDPFRTPPQRLYEIRPLKTMIAGEWVWER</sequence>
<dbReference type="InterPro" id="IPR013108">
    <property type="entry name" value="Amidohydro_3"/>
</dbReference>
<dbReference type="OrthoDB" id="9767366at2"/>
<dbReference type="AlphaFoldDB" id="A0A0P6XPL0"/>
<evidence type="ECO:0000313" key="3">
    <source>
        <dbReference type="EMBL" id="KPL77184.1"/>
    </source>
</evidence>
<gene>
    <name evidence="3" type="ORF">AC812_04260</name>
</gene>
<evidence type="ECO:0000259" key="2">
    <source>
        <dbReference type="Pfam" id="PF07969"/>
    </source>
</evidence>
<dbReference type="SUPFAM" id="SSF51338">
    <property type="entry name" value="Composite domain of metallo-dependent hydrolases"/>
    <property type="match status" value="1"/>
</dbReference>